<dbReference type="EMBL" id="JACSQL010000056">
    <property type="protein sequence ID" value="MBD7971415.1"/>
    <property type="molecule type" value="Genomic_DNA"/>
</dbReference>
<name>A0ABR8T722_9BACL</name>
<keyword evidence="2" id="KW-1185">Reference proteome</keyword>
<evidence type="ECO:0000313" key="1">
    <source>
        <dbReference type="EMBL" id="MBD7971415.1"/>
    </source>
</evidence>
<reference evidence="1 2" key="1">
    <citation type="submission" date="2020-08" db="EMBL/GenBank/DDBJ databases">
        <title>A Genomic Blueprint of the Chicken Gut Microbiome.</title>
        <authorList>
            <person name="Gilroy R."/>
            <person name="Ravi A."/>
            <person name="Getino M."/>
            <person name="Pursley I."/>
            <person name="Horton D.L."/>
            <person name="Alikhan N.-F."/>
            <person name="Baker D."/>
            <person name="Gharbi K."/>
            <person name="Hall N."/>
            <person name="Watson M."/>
            <person name="Adriaenssens E.M."/>
            <person name="Foster-Nyarko E."/>
            <person name="Jarju S."/>
            <person name="Secka A."/>
            <person name="Antonio M."/>
            <person name="Oren A."/>
            <person name="Chaudhuri R."/>
            <person name="La Ragione R.M."/>
            <person name="Hildebrand F."/>
            <person name="Pallen M.J."/>
        </authorList>
    </citation>
    <scope>NUCLEOTIDE SEQUENCE [LARGE SCALE GENOMIC DNA]</scope>
    <source>
        <strain evidence="1 2">Sa2BVA9</strain>
    </source>
</reference>
<accession>A0ABR8T722</accession>
<comment type="caution">
    <text evidence="1">The sequence shown here is derived from an EMBL/GenBank/DDBJ whole genome shotgun (WGS) entry which is preliminary data.</text>
</comment>
<evidence type="ECO:0000313" key="2">
    <source>
        <dbReference type="Proteomes" id="UP000608071"/>
    </source>
</evidence>
<protein>
    <submittedName>
        <fullName evidence="1">Uncharacterized protein</fullName>
    </submittedName>
</protein>
<proteinExistence type="predicted"/>
<dbReference type="Proteomes" id="UP000608071">
    <property type="component" value="Unassembled WGS sequence"/>
</dbReference>
<gene>
    <name evidence="1" type="ORF">H9647_25505</name>
</gene>
<dbReference type="RefSeq" id="WP_191805320.1">
    <property type="nucleotide sequence ID" value="NZ_JACSQL010000056.1"/>
</dbReference>
<sequence length="45" mass="5296">MKINIGDIFIIPLKENRYGYGQVVEFGALLLISSPMKKYQIFRKY</sequence>
<dbReference type="Pfam" id="PF15428">
    <property type="entry name" value="Imm26"/>
    <property type="match status" value="1"/>
</dbReference>
<dbReference type="InterPro" id="IPR029278">
    <property type="entry name" value="Imm26"/>
</dbReference>
<organism evidence="1 2">
    <name type="scientific">Paenibacillus gallinarum</name>
    <dbReference type="NCBI Taxonomy" id="2762232"/>
    <lineage>
        <taxon>Bacteria</taxon>
        <taxon>Bacillati</taxon>
        <taxon>Bacillota</taxon>
        <taxon>Bacilli</taxon>
        <taxon>Bacillales</taxon>
        <taxon>Paenibacillaceae</taxon>
        <taxon>Paenibacillus</taxon>
    </lineage>
</organism>